<name>A0A3E0JBP0_9BACI</name>
<dbReference type="InterPro" id="IPR045063">
    <property type="entry name" value="Dynamin_N"/>
</dbReference>
<comment type="caution">
    <text evidence="4">The sequence shown here is derived from an EMBL/GenBank/DDBJ whole genome shotgun (WGS) entry which is preliminary data.</text>
</comment>
<keyword evidence="5" id="KW-1185">Reference proteome</keyword>
<reference evidence="4 5" key="1">
    <citation type="submission" date="2018-08" db="EMBL/GenBank/DDBJ databases">
        <title>Genome sequence of Halobacillus trueperi KCTC 3686.</title>
        <authorList>
            <person name="Cho K.H."/>
            <person name="Kwak M.-J."/>
            <person name="Kim B.-Y."/>
            <person name="Chun J."/>
        </authorList>
    </citation>
    <scope>NUCLEOTIDE SEQUENCE [LARGE SCALE GENOMIC DNA]</scope>
    <source>
        <strain evidence="4 5">KCTC 3686</strain>
    </source>
</reference>
<dbReference type="GO" id="GO:0000028">
    <property type="term" value="P:ribosomal small subunit assembly"/>
    <property type="evidence" value="ECO:0007669"/>
    <property type="project" value="TreeGrafter"/>
</dbReference>
<evidence type="ECO:0000313" key="4">
    <source>
        <dbReference type="EMBL" id="REJ10346.1"/>
    </source>
</evidence>
<evidence type="ECO:0000256" key="1">
    <source>
        <dbReference type="SAM" id="Coils"/>
    </source>
</evidence>
<dbReference type="PANTHER" id="PTHR42698">
    <property type="entry name" value="GTPASE ERA"/>
    <property type="match status" value="1"/>
</dbReference>
<keyword evidence="2" id="KW-0472">Membrane</keyword>
<evidence type="ECO:0000313" key="5">
    <source>
        <dbReference type="Proteomes" id="UP000256305"/>
    </source>
</evidence>
<keyword evidence="2" id="KW-1133">Transmembrane helix</keyword>
<accession>A0A3E0JBP0</accession>
<dbReference type="Gene3D" id="3.40.50.300">
    <property type="entry name" value="P-loop containing nucleotide triphosphate hydrolases"/>
    <property type="match status" value="1"/>
</dbReference>
<evidence type="ECO:0000256" key="2">
    <source>
        <dbReference type="SAM" id="Phobius"/>
    </source>
</evidence>
<dbReference type="AlphaFoldDB" id="A0A3E0JBP0"/>
<organism evidence="4 5">
    <name type="scientific">Halobacillus trueperi</name>
    <dbReference type="NCBI Taxonomy" id="156205"/>
    <lineage>
        <taxon>Bacteria</taxon>
        <taxon>Bacillati</taxon>
        <taxon>Bacillota</taxon>
        <taxon>Bacilli</taxon>
        <taxon>Bacillales</taxon>
        <taxon>Bacillaceae</taxon>
        <taxon>Halobacillus</taxon>
    </lineage>
</organism>
<protein>
    <recommendedName>
        <fullName evidence="3">Dynamin N-terminal domain-containing protein</fullName>
    </recommendedName>
</protein>
<keyword evidence="1" id="KW-0175">Coiled coil</keyword>
<dbReference type="InterPro" id="IPR027417">
    <property type="entry name" value="P-loop_NTPase"/>
</dbReference>
<gene>
    <name evidence="4" type="ORF">DYE48_06505</name>
</gene>
<proteinExistence type="predicted"/>
<dbReference type="EMBL" id="QUAE01000003">
    <property type="protein sequence ID" value="REJ10346.1"/>
    <property type="molecule type" value="Genomic_DNA"/>
</dbReference>
<dbReference type="GO" id="GO:0043024">
    <property type="term" value="F:ribosomal small subunit binding"/>
    <property type="evidence" value="ECO:0007669"/>
    <property type="project" value="TreeGrafter"/>
</dbReference>
<keyword evidence="2" id="KW-0812">Transmembrane</keyword>
<dbReference type="RefSeq" id="WP_115822926.1">
    <property type="nucleotide sequence ID" value="NZ_QUAE01000003.1"/>
</dbReference>
<dbReference type="Pfam" id="PF00350">
    <property type="entry name" value="Dynamin_N"/>
    <property type="match status" value="1"/>
</dbReference>
<feature type="transmembrane region" description="Helical" evidence="2">
    <location>
        <begin position="536"/>
        <end position="562"/>
    </location>
</feature>
<evidence type="ECO:0000259" key="3">
    <source>
        <dbReference type="Pfam" id="PF00350"/>
    </source>
</evidence>
<dbReference type="InterPro" id="IPR005662">
    <property type="entry name" value="GTPase_Era-like"/>
</dbReference>
<dbReference type="PANTHER" id="PTHR42698:SF2">
    <property type="entry name" value="GTPASE ERA-LIKE, CHLOROPLASTIC"/>
    <property type="match status" value="1"/>
</dbReference>
<feature type="coiled-coil region" evidence="1">
    <location>
        <begin position="148"/>
        <end position="183"/>
    </location>
</feature>
<sequence>MTYQKRRTKVLLAKKNREFVKARMQTHFKFLKNEIHNVYQDIYDEVEEKNARLVHPVLDELSAFNFNMEELIEGLDKTFELFIVGMGNYGKSTLINALLEQEVADIDVRPKTWKVDVYDTTLSPNTCVIVYKNGETEYKSFDETRVFIEEEENKTKQSRKKVKSELKKVLQELKTKEEVKETEDYLRKEFLYQSSVVEVRWPIKTSYLSKKFMVVDTPGLVQENLSGDTIVSVQKYYHKADGVIWIFDATKLASKKSKDMVEELEKSLNKIGGKTDNIVAVLNRIDLVRNNGGEEAEQKVIKEANRVLGKYFDQFICISAKQGMAGILDSNGPLKRESGIETLVESIDKNFYENAQKIQLQSREVGFKQIKHQLMDDSSLIKKYLNRLRAEQREYGKRKDKIDDHFKTLKTDFQQELKHITSSFIESAEVRIDAKADVLFDLETDKERETYIKDYLFCLTELEPELEKFHKYWGSELENRMKQLIAEVVFTEYKHIDPNEINKMFEEISGLSKKNISYRVNTSQLNTDDLSLASGAGFAAIGGLIFGPLGLLLAGVTGFLGLNKGIAKFFKSGGLKRDLVEAINKHVGEIEKKLLMDLNDRREKAESNVNKELNQTFINLHGSYESSKAVEHSLDQLFEVFTKPMDYPDLITLIMKDKKTISMR</sequence>
<dbReference type="Proteomes" id="UP000256305">
    <property type="component" value="Unassembled WGS sequence"/>
</dbReference>
<dbReference type="SUPFAM" id="SSF52540">
    <property type="entry name" value="P-loop containing nucleoside triphosphate hydrolases"/>
    <property type="match status" value="1"/>
</dbReference>
<feature type="domain" description="Dynamin N-terminal" evidence="3">
    <location>
        <begin position="82"/>
        <end position="268"/>
    </location>
</feature>
<dbReference type="GO" id="GO:0019843">
    <property type="term" value="F:rRNA binding"/>
    <property type="evidence" value="ECO:0007669"/>
    <property type="project" value="TreeGrafter"/>
</dbReference>
<dbReference type="GO" id="GO:0005525">
    <property type="term" value="F:GTP binding"/>
    <property type="evidence" value="ECO:0007669"/>
    <property type="project" value="InterPro"/>
</dbReference>